<protein>
    <submittedName>
        <fullName evidence="1">DUF4375 domain-containing protein</fullName>
    </submittedName>
</protein>
<keyword evidence="2" id="KW-1185">Reference proteome</keyword>
<evidence type="ECO:0000313" key="1">
    <source>
        <dbReference type="EMBL" id="TGX82220.1"/>
    </source>
</evidence>
<dbReference type="Proteomes" id="UP000308886">
    <property type="component" value="Unassembled WGS sequence"/>
</dbReference>
<evidence type="ECO:0000313" key="2">
    <source>
        <dbReference type="Proteomes" id="UP000308886"/>
    </source>
</evidence>
<dbReference type="EMBL" id="SRZC01000011">
    <property type="protein sequence ID" value="TGX82220.1"/>
    <property type="molecule type" value="Genomic_DNA"/>
</dbReference>
<organism evidence="1 2">
    <name type="scientific">Palleniella muris</name>
    <dbReference type="NCBI Taxonomy" id="3038145"/>
    <lineage>
        <taxon>Bacteria</taxon>
        <taxon>Pseudomonadati</taxon>
        <taxon>Bacteroidota</taxon>
        <taxon>Bacteroidia</taxon>
        <taxon>Bacteroidales</taxon>
        <taxon>Prevotellaceae</taxon>
        <taxon>Palleniella</taxon>
    </lineage>
</organism>
<accession>A0AC61QPV1</accession>
<proteinExistence type="predicted"/>
<comment type="caution">
    <text evidence="1">The sequence shown here is derived from an EMBL/GenBank/DDBJ whole genome shotgun (WGS) entry which is preliminary data.</text>
</comment>
<reference evidence="1" key="1">
    <citation type="submission" date="2019-04" db="EMBL/GenBank/DDBJ databases">
        <title>Microbes associate with the intestines of laboratory mice.</title>
        <authorList>
            <person name="Navarre W."/>
            <person name="Wong E."/>
            <person name="Huang K."/>
            <person name="Tropini C."/>
            <person name="Ng K."/>
            <person name="Yu B."/>
        </authorList>
    </citation>
    <scope>NUCLEOTIDE SEQUENCE</scope>
    <source>
        <strain evidence="1">NM73_A23</strain>
    </source>
</reference>
<gene>
    <name evidence="1" type="ORF">E5358_07925</name>
</gene>
<name>A0AC61QPV1_9BACT</name>
<sequence>MIQVTINDKALQLAAKAGMDEFVQVFVDGIMDAIGGELTAETMAELNSDQITLVAYSMLREEVMDGGFIQLIHNGQGKFIFFNPFAKALAQWGLVDLARIIRKGHKLYKKYHEEIEVECTDEEFMAMFERMPEFDDLDDAFVADEEKWTSEIAYFIDNNIEKFASIDGKEG</sequence>